<comment type="caution">
    <text evidence="1">The sequence shown here is derived from an EMBL/GenBank/DDBJ whole genome shotgun (WGS) entry which is preliminary data.</text>
</comment>
<dbReference type="RefSeq" id="WP_023870755.1">
    <property type="nucleotide sequence ID" value="NZ_MVIL01000003.1"/>
</dbReference>
<evidence type="ECO:0000313" key="1">
    <source>
        <dbReference type="EMBL" id="ORB81755.1"/>
    </source>
</evidence>
<dbReference type="EMBL" id="MVIL01000003">
    <property type="protein sequence ID" value="ORB81755.1"/>
    <property type="molecule type" value="Genomic_DNA"/>
</dbReference>
<keyword evidence="2" id="KW-1185">Reference proteome</keyword>
<organism evidence="1 2">
    <name type="scientific">Mycobacterium timonense</name>
    <dbReference type="NCBI Taxonomy" id="701043"/>
    <lineage>
        <taxon>Bacteria</taxon>
        <taxon>Bacillati</taxon>
        <taxon>Actinomycetota</taxon>
        <taxon>Actinomycetes</taxon>
        <taxon>Mycobacteriales</taxon>
        <taxon>Mycobacteriaceae</taxon>
        <taxon>Mycobacterium</taxon>
        <taxon>Mycobacterium avium complex (MAC)</taxon>
    </lineage>
</organism>
<proteinExistence type="predicted"/>
<accession>A0ABX3TSQ2</accession>
<sequence length="82" mass="8832">MKVHGITMNDLVDVYLDGFASGVLTTQVNLGAPRAQAWEFAQQVAAQVTADPAIVEMIRGKITDRLSGRDSGPRFLRTVDGS</sequence>
<reference evidence="1 2" key="1">
    <citation type="submission" date="2017-02" db="EMBL/GenBank/DDBJ databases">
        <title>The new phylogeny of genus Mycobacterium.</title>
        <authorList>
            <person name="Tortoli E."/>
            <person name="Trovato A."/>
            <person name="Cirillo D.M."/>
        </authorList>
    </citation>
    <scope>NUCLEOTIDE SEQUENCE [LARGE SCALE GENOMIC DNA]</scope>
    <source>
        <strain evidence="1 2">CCUG 56329</strain>
    </source>
</reference>
<dbReference type="Proteomes" id="UP000192847">
    <property type="component" value="Unassembled WGS sequence"/>
</dbReference>
<gene>
    <name evidence="1" type="ORF">BST46_01790</name>
</gene>
<evidence type="ECO:0000313" key="2">
    <source>
        <dbReference type="Proteomes" id="UP000192847"/>
    </source>
</evidence>
<protein>
    <submittedName>
        <fullName evidence="1">Uncharacterized protein</fullName>
    </submittedName>
</protein>
<name>A0ABX3TSQ2_9MYCO</name>